<protein>
    <submittedName>
        <fullName evidence="1">Uncharacterized protein</fullName>
    </submittedName>
</protein>
<organism evidence="1">
    <name type="scientific">Arundo donax</name>
    <name type="common">Giant reed</name>
    <name type="synonym">Donax arundinaceus</name>
    <dbReference type="NCBI Taxonomy" id="35708"/>
    <lineage>
        <taxon>Eukaryota</taxon>
        <taxon>Viridiplantae</taxon>
        <taxon>Streptophyta</taxon>
        <taxon>Embryophyta</taxon>
        <taxon>Tracheophyta</taxon>
        <taxon>Spermatophyta</taxon>
        <taxon>Magnoliopsida</taxon>
        <taxon>Liliopsida</taxon>
        <taxon>Poales</taxon>
        <taxon>Poaceae</taxon>
        <taxon>PACMAD clade</taxon>
        <taxon>Arundinoideae</taxon>
        <taxon>Arundineae</taxon>
        <taxon>Arundo</taxon>
    </lineage>
</organism>
<proteinExistence type="predicted"/>
<reference evidence="1" key="1">
    <citation type="submission" date="2014-09" db="EMBL/GenBank/DDBJ databases">
        <authorList>
            <person name="Magalhaes I.L.F."/>
            <person name="Oliveira U."/>
            <person name="Santos F.R."/>
            <person name="Vidigal T.H.D.A."/>
            <person name="Brescovit A.D."/>
            <person name="Santos A.J."/>
        </authorList>
    </citation>
    <scope>NUCLEOTIDE SEQUENCE</scope>
    <source>
        <tissue evidence="1">Shoot tissue taken approximately 20 cm above the soil surface</tissue>
    </source>
</reference>
<dbReference type="AlphaFoldDB" id="A0A0A9GV83"/>
<dbReference type="EMBL" id="GBRH01173413">
    <property type="protein sequence ID" value="JAE24483.1"/>
    <property type="molecule type" value="Transcribed_RNA"/>
</dbReference>
<evidence type="ECO:0000313" key="1">
    <source>
        <dbReference type="EMBL" id="JAE24483.1"/>
    </source>
</evidence>
<name>A0A0A9GV83_ARUDO</name>
<reference evidence="1" key="2">
    <citation type="journal article" date="2015" name="Data Brief">
        <title>Shoot transcriptome of the giant reed, Arundo donax.</title>
        <authorList>
            <person name="Barrero R.A."/>
            <person name="Guerrero F.D."/>
            <person name="Moolhuijzen P."/>
            <person name="Goolsby J.A."/>
            <person name="Tidwell J."/>
            <person name="Bellgard S.E."/>
            <person name="Bellgard M.I."/>
        </authorList>
    </citation>
    <scope>NUCLEOTIDE SEQUENCE</scope>
    <source>
        <tissue evidence="1">Shoot tissue taken approximately 20 cm above the soil surface</tissue>
    </source>
</reference>
<accession>A0A0A9GV83</accession>
<sequence length="43" mass="5340">MSFRLLANLERRHPHPHVVEESRGLPRLRRRWRWRRPEEGRGG</sequence>